<evidence type="ECO:0000313" key="6">
    <source>
        <dbReference type="Proteomes" id="UP000182264"/>
    </source>
</evidence>
<dbReference type="InterPro" id="IPR013611">
    <property type="entry name" value="Transp-assoc_OB_typ2"/>
</dbReference>
<evidence type="ECO:0000313" key="5">
    <source>
        <dbReference type="EMBL" id="APG25545.1"/>
    </source>
</evidence>
<dbReference type="PROSITE" id="PS50893">
    <property type="entry name" value="ABC_TRANSPORTER_2"/>
    <property type="match status" value="1"/>
</dbReference>
<dbReference type="EMBL" id="CP015518">
    <property type="protein sequence ID" value="APG25545.1"/>
    <property type="molecule type" value="Genomic_DNA"/>
</dbReference>
<dbReference type="InterPro" id="IPR050093">
    <property type="entry name" value="ABC_SmlMolc_Importer"/>
</dbReference>
<dbReference type="Proteomes" id="UP000182264">
    <property type="component" value="Chromosome"/>
</dbReference>
<organism evidence="5 6">
    <name type="scientific">Syntrophotalea acetylenica</name>
    <name type="common">Pelobacter acetylenicus</name>
    <dbReference type="NCBI Taxonomy" id="29542"/>
    <lineage>
        <taxon>Bacteria</taxon>
        <taxon>Pseudomonadati</taxon>
        <taxon>Thermodesulfobacteriota</taxon>
        <taxon>Desulfuromonadia</taxon>
        <taxon>Desulfuromonadales</taxon>
        <taxon>Syntrophotaleaceae</taxon>
        <taxon>Syntrophotalea</taxon>
    </lineage>
</organism>
<dbReference type="AlphaFoldDB" id="A0A1L3GI43"/>
<dbReference type="STRING" id="29542.A6070_05355"/>
<evidence type="ECO:0000256" key="3">
    <source>
        <dbReference type="ARBA" id="ARBA00022840"/>
    </source>
</evidence>
<dbReference type="RefSeq" id="WP_072287386.1">
    <property type="nucleotide sequence ID" value="NZ_CP015455.1"/>
</dbReference>
<evidence type="ECO:0000256" key="2">
    <source>
        <dbReference type="ARBA" id="ARBA00022741"/>
    </source>
</evidence>
<reference evidence="5 6" key="1">
    <citation type="journal article" date="2017" name="Genome Announc.">
        <title>Complete Genome Sequences of Two Acetylene-Fermenting Pelobacter acetylenicus Strains.</title>
        <authorList>
            <person name="Sutton J.M."/>
            <person name="Baesman S.M."/>
            <person name="Fierst J.L."/>
            <person name="Poret-Peterson A.T."/>
            <person name="Oremland R.S."/>
            <person name="Dunlap D.S."/>
            <person name="Akob D.M."/>
        </authorList>
    </citation>
    <scope>NUCLEOTIDE SEQUENCE [LARGE SCALE GENOMIC DNA]</scope>
    <source>
        <strain evidence="5 6">DSM 3247</strain>
    </source>
</reference>
<keyword evidence="3" id="KW-0067">ATP-binding</keyword>
<dbReference type="InterPro" id="IPR027417">
    <property type="entry name" value="P-loop_NTPase"/>
</dbReference>
<dbReference type="PROSITE" id="PS00211">
    <property type="entry name" value="ABC_TRANSPORTER_1"/>
    <property type="match status" value="1"/>
</dbReference>
<dbReference type="PANTHER" id="PTHR42781">
    <property type="entry name" value="SPERMIDINE/PUTRESCINE IMPORT ATP-BINDING PROTEIN POTA"/>
    <property type="match status" value="1"/>
</dbReference>
<dbReference type="KEGG" id="pace:A6070_05355"/>
<dbReference type="Pfam" id="PF08402">
    <property type="entry name" value="TOBE_2"/>
    <property type="match status" value="1"/>
</dbReference>
<dbReference type="PANTHER" id="PTHR42781:SF4">
    <property type="entry name" value="SPERMIDINE_PUTRESCINE IMPORT ATP-BINDING PROTEIN POTA"/>
    <property type="match status" value="1"/>
</dbReference>
<proteinExistence type="predicted"/>
<dbReference type="InterPro" id="IPR008995">
    <property type="entry name" value="Mo/tungstate-bd_C_term_dom"/>
</dbReference>
<feature type="domain" description="ABC transporter" evidence="4">
    <location>
        <begin position="2"/>
        <end position="231"/>
    </location>
</feature>
<dbReference type="SMART" id="SM00382">
    <property type="entry name" value="AAA"/>
    <property type="match status" value="1"/>
</dbReference>
<dbReference type="GO" id="GO:0022857">
    <property type="term" value="F:transmembrane transporter activity"/>
    <property type="evidence" value="ECO:0007669"/>
    <property type="project" value="InterPro"/>
</dbReference>
<name>A0A1L3GI43_SYNAC</name>
<dbReference type="SUPFAM" id="SSF52540">
    <property type="entry name" value="P-loop containing nucleoside triphosphate hydrolases"/>
    <property type="match status" value="1"/>
</dbReference>
<dbReference type="Gene3D" id="3.40.50.300">
    <property type="entry name" value="P-loop containing nucleotide triphosphate hydrolases"/>
    <property type="match status" value="1"/>
</dbReference>
<keyword evidence="2" id="KW-0547">Nucleotide-binding</keyword>
<protein>
    <recommendedName>
        <fullName evidence="4">ABC transporter domain-containing protein</fullName>
    </recommendedName>
</protein>
<evidence type="ECO:0000256" key="1">
    <source>
        <dbReference type="ARBA" id="ARBA00022448"/>
    </source>
</evidence>
<accession>A0A1L3GI43</accession>
<dbReference type="InterPro" id="IPR003593">
    <property type="entry name" value="AAA+_ATPase"/>
</dbReference>
<dbReference type="OrthoDB" id="9809450at2"/>
<dbReference type="SUPFAM" id="SSF50331">
    <property type="entry name" value="MOP-like"/>
    <property type="match status" value="1"/>
</dbReference>
<dbReference type="GO" id="GO:0005524">
    <property type="term" value="F:ATP binding"/>
    <property type="evidence" value="ECO:0007669"/>
    <property type="project" value="UniProtKB-KW"/>
</dbReference>
<dbReference type="GO" id="GO:0016887">
    <property type="term" value="F:ATP hydrolysis activity"/>
    <property type="evidence" value="ECO:0007669"/>
    <property type="project" value="InterPro"/>
</dbReference>
<evidence type="ECO:0000259" key="4">
    <source>
        <dbReference type="PROSITE" id="PS50893"/>
    </source>
</evidence>
<sequence>MIEIRNLSGNLGGFCLKDINLTINDGEYMVLLGPTGAGKTVLIEYLVGMYRQTEGSILVDGEDITPLYTEERNIAYVPQDYALFPNLTVEKNIAYGLEAKGLPQHEIVQIRDEIISSLGIEYIRQRMPLNLSGGEKQRVALGRALATQPSVVLLDEPLSALDENLRATMSKELQALQRKTNATFVHVCHNFEEAASVADRIAIMNNGHLIQVDTLENLKTRPLNEFIVRFLKTQNIFPGVSDGLSIGINEVSLKKPSPFQGNVKIAIRPEHVYLGPPNDGEKENSFAGRIAQVSYKPHLVEYGVDIGMPLIAFHIGREKYRVGDLVTVHIPQEHIILVELESSC</sequence>
<dbReference type="GO" id="GO:0043190">
    <property type="term" value="C:ATP-binding cassette (ABC) transporter complex"/>
    <property type="evidence" value="ECO:0007669"/>
    <property type="project" value="InterPro"/>
</dbReference>
<dbReference type="Pfam" id="PF00005">
    <property type="entry name" value="ABC_tran"/>
    <property type="match status" value="1"/>
</dbReference>
<gene>
    <name evidence="5" type="ORF">A7E75_11340</name>
</gene>
<keyword evidence="6" id="KW-1185">Reference proteome</keyword>
<dbReference type="InterPro" id="IPR017871">
    <property type="entry name" value="ABC_transporter-like_CS"/>
</dbReference>
<dbReference type="InterPro" id="IPR003439">
    <property type="entry name" value="ABC_transporter-like_ATP-bd"/>
</dbReference>
<keyword evidence="1" id="KW-0813">Transport</keyword>